<reference evidence="4" key="2">
    <citation type="submission" date="2025-09" db="UniProtKB">
        <authorList>
            <consortium name="Ensembl"/>
        </authorList>
    </citation>
    <scope>IDENTIFICATION</scope>
</reference>
<dbReference type="Ensembl" id="ENSSRHT00000023027.1">
    <property type="protein sequence ID" value="ENSSRHP00000022339.1"/>
    <property type="gene ID" value="ENSSRHG00000011800.1"/>
</dbReference>
<dbReference type="AlphaFoldDB" id="A0A673H9S5"/>
<dbReference type="InterPro" id="IPR002110">
    <property type="entry name" value="Ankyrin_rpt"/>
</dbReference>
<dbReference type="InterPro" id="IPR036770">
    <property type="entry name" value="Ankyrin_rpt-contain_sf"/>
</dbReference>
<dbReference type="PANTHER" id="PTHR24123:SF33">
    <property type="entry name" value="PROTEIN HOS4"/>
    <property type="match status" value="1"/>
</dbReference>
<protein>
    <submittedName>
        <fullName evidence="4">Serine/threonine-protein phosphatase 6 regulatory ankyrin repeat subunit C-like</fullName>
    </submittedName>
</protein>
<evidence type="ECO:0000313" key="5">
    <source>
        <dbReference type="Proteomes" id="UP000472270"/>
    </source>
</evidence>
<dbReference type="PANTHER" id="PTHR24123">
    <property type="entry name" value="ANKYRIN REPEAT-CONTAINING"/>
    <property type="match status" value="1"/>
</dbReference>
<dbReference type="Proteomes" id="UP000472270">
    <property type="component" value="Unassembled WGS sequence"/>
</dbReference>
<feature type="repeat" description="ANK" evidence="3">
    <location>
        <begin position="310"/>
        <end position="343"/>
    </location>
</feature>
<dbReference type="SMART" id="SM00248">
    <property type="entry name" value="ANK"/>
    <property type="match status" value="14"/>
</dbReference>
<feature type="repeat" description="ANK" evidence="3">
    <location>
        <begin position="376"/>
        <end position="408"/>
    </location>
</feature>
<dbReference type="InterPro" id="IPR051165">
    <property type="entry name" value="Multifunctional_ANK_Repeat"/>
</dbReference>
<dbReference type="Gene3D" id="1.25.40.20">
    <property type="entry name" value="Ankyrin repeat-containing domain"/>
    <property type="match status" value="5"/>
</dbReference>
<proteinExistence type="predicted"/>
<feature type="repeat" description="ANK" evidence="3">
    <location>
        <begin position="18"/>
        <end position="50"/>
    </location>
</feature>
<feature type="repeat" description="ANK" evidence="3">
    <location>
        <begin position="178"/>
        <end position="210"/>
    </location>
</feature>
<feature type="repeat" description="ANK" evidence="3">
    <location>
        <begin position="277"/>
        <end position="309"/>
    </location>
</feature>
<keyword evidence="1" id="KW-0677">Repeat</keyword>
<feature type="repeat" description="ANK" evidence="3">
    <location>
        <begin position="211"/>
        <end position="243"/>
    </location>
</feature>
<dbReference type="PROSITE" id="PS50297">
    <property type="entry name" value="ANK_REP_REGION"/>
    <property type="match status" value="12"/>
</dbReference>
<gene>
    <name evidence="4" type="primary">LOC107737350</name>
</gene>
<dbReference type="Pfam" id="PF12796">
    <property type="entry name" value="Ank_2"/>
    <property type="match status" value="5"/>
</dbReference>
<dbReference type="PROSITE" id="PS50088">
    <property type="entry name" value="ANK_REPEAT"/>
    <property type="match status" value="12"/>
</dbReference>
<feature type="repeat" description="ANK" evidence="3">
    <location>
        <begin position="409"/>
        <end position="442"/>
    </location>
</feature>
<dbReference type="SUPFAM" id="SSF48403">
    <property type="entry name" value="Ankyrin repeat"/>
    <property type="match status" value="2"/>
</dbReference>
<evidence type="ECO:0000256" key="3">
    <source>
        <dbReference type="PROSITE-ProRule" id="PRU00023"/>
    </source>
</evidence>
<sequence>TVTLLLNKGANVSARDIKDRQPIHLAAHLGHLEVVRLLVACSADVSCRDKQGFTPLHAAALGGHTEVVQYLLKHGIDEADGSGNSALHMVCYAGQRAVASELVNCGASVNRSNVRGCTPLHLSAASADGVLCLELLVNNGANNKAGKSPLHVAAIHGHFTRSQILLQNGAEVECVDIYGNTPLHSAAKHGHELLITTLLNNGADVARRGINGMTPLHLAVFYGFSDCCQKLLSSGFDINTVDSLGRTCLHVAASGGNVECLKLLLNSGAALNKKDNFGRSPLHYTSVNGSYLCTVALVKAGADVNELDVNGCSPLHYAAAAQTSHRCLEFLLHSGADPTLRDSKGFSPVHYAAACGDRHNLKLVRKLFSWYTMYVQSWTPLHASAYAGNVAALKLALTCGSHVNSVDYTGRSALMVAAENGHTSAVDILLHQAGADLSLLDIDRNSALHIACRRSHEMCALLILAETDDPTLINTTNTALQT</sequence>
<feature type="repeat" description="ANK" evidence="3">
    <location>
        <begin position="145"/>
        <end position="177"/>
    </location>
</feature>
<name>A0A673H9S5_9TELE</name>
<evidence type="ECO:0000313" key="4">
    <source>
        <dbReference type="Ensembl" id="ENSSRHP00000022339.1"/>
    </source>
</evidence>
<feature type="repeat" description="ANK" evidence="3">
    <location>
        <begin position="82"/>
        <end position="114"/>
    </location>
</feature>
<reference evidence="4" key="1">
    <citation type="submission" date="2025-08" db="UniProtKB">
        <authorList>
            <consortium name="Ensembl"/>
        </authorList>
    </citation>
    <scope>IDENTIFICATION</scope>
</reference>
<evidence type="ECO:0000256" key="1">
    <source>
        <dbReference type="ARBA" id="ARBA00022737"/>
    </source>
</evidence>
<feature type="repeat" description="ANK" evidence="3">
    <location>
        <begin position="51"/>
        <end position="77"/>
    </location>
</feature>
<feature type="repeat" description="ANK" evidence="3">
    <location>
        <begin position="115"/>
        <end position="148"/>
    </location>
</feature>
<dbReference type="PRINTS" id="PR01415">
    <property type="entry name" value="ANKYRIN"/>
</dbReference>
<organism evidence="4 5">
    <name type="scientific">Sinocyclocheilus rhinocerous</name>
    <dbReference type="NCBI Taxonomy" id="307959"/>
    <lineage>
        <taxon>Eukaryota</taxon>
        <taxon>Metazoa</taxon>
        <taxon>Chordata</taxon>
        <taxon>Craniata</taxon>
        <taxon>Vertebrata</taxon>
        <taxon>Euteleostomi</taxon>
        <taxon>Actinopterygii</taxon>
        <taxon>Neopterygii</taxon>
        <taxon>Teleostei</taxon>
        <taxon>Ostariophysi</taxon>
        <taxon>Cypriniformes</taxon>
        <taxon>Cyprinidae</taxon>
        <taxon>Cyprininae</taxon>
        <taxon>Sinocyclocheilus</taxon>
    </lineage>
</organism>
<feature type="repeat" description="ANK" evidence="3">
    <location>
        <begin position="244"/>
        <end position="276"/>
    </location>
</feature>
<keyword evidence="2 3" id="KW-0040">ANK repeat</keyword>
<accession>A0A673H9S5</accession>
<evidence type="ECO:0000256" key="2">
    <source>
        <dbReference type="ARBA" id="ARBA00023043"/>
    </source>
</evidence>
<keyword evidence="5" id="KW-1185">Reference proteome</keyword>